<dbReference type="GO" id="GO:0005634">
    <property type="term" value="C:nucleus"/>
    <property type="evidence" value="ECO:0007669"/>
    <property type="project" value="InterPro"/>
</dbReference>
<evidence type="ECO:0000256" key="5">
    <source>
        <dbReference type="PROSITE-ProRule" id="PRU01026"/>
    </source>
</evidence>
<dbReference type="InterPro" id="IPR005541">
    <property type="entry name" value="KNOX2"/>
</dbReference>
<dbReference type="PANTHER" id="PTHR11727:SF29">
    <property type="entry name" value="RRNA ADENINE N(6)-METHYLTRANSFERASE"/>
    <property type="match status" value="1"/>
</dbReference>
<keyword evidence="3 5" id="KW-0949">S-adenosyl-L-methionine</keyword>
<name>A0A804QGF2_MAIZE</name>
<evidence type="ECO:0000256" key="1">
    <source>
        <dbReference type="ARBA" id="ARBA00022603"/>
    </source>
</evidence>
<accession>A0A804QGF2</accession>
<dbReference type="Gene3D" id="3.40.50.150">
    <property type="entry name" value="Vaccinia Virus protein VP39"/>
    <property type="match status" value="1"/>
</dbReference>
<dbReference type="SMART" id="SM01256">
    <property type="entry name" value="KNOX2"/>
    <property type="match status" value="1"/>
</dbReference>
<dbReference type="GO" id="GO:0003723">
    <property type="term" value="F:RNA binding"/>
    <property type="evidence" value="ECO:0007669"/>
    <property type="project" value="UniProtKB-UniRule"/>
</dbReference>
<organism evidence="8 9">
    <name type="scientific">Zea mays</name>
    <name type="common">Maize</name>
    <dbReference type="NCBI Taxonomy" id="4577"/>
    <lineage>
        <taxon>Eukaryota</taxon>
        <taxon>Viridiplantae</taxon>
        <taxon>Streptophyta</taxon>
        <taxon>Embryophyta</taxon>
        <taxon>Tracheophyta</taxon>
        <taxon>Spermatophyta</taxon>
        <taxon>Magnoliopsida</taxon>
        <taxon>Liliopsida</taxon>
        <taxon>Poales</taxon>
        <taxon>Poaceae</taxon>
        <taxon>PACMAD clade</taxon>
        <taxon>Panicoideae</taxon>
        <taxon>Andropogonodae</taxon>
        <taxon>Andropogoneae</taxon>
        <taxon>Tripsacinae</taxon>
        <taxon>Zea</taxon>
    </lineage>
</organism>
<evidence type="ECO:0000256" key="6">
    <source>
        <dbReference type="RuleBase" id="RU362106"/>
    </source>
</evidence>
<keyword evidence="4 5" id="KW-0694">RNA-binding</keyword>
<dbReference type="Proteomes" id="UP000007305">
    <property type="component" value="Chromosome 7"/>
</dbReference>
<reference evidence="8" key="3">
    <citation type="submission" date="2021-05" db="UniProtKB">
        <authorList>
            <consortium name="EnsemblPlants"/>
        </authorList>
    </citation>
    <scope>IDENTIFICATION</scope>
    <source>
        <strain evidence="8">cv. B73</strain>
    </source>
</reference>
<sequence length="150" mass="16469">MEARHRTALGDLAAEVEPELDQSMEAYPEVLVKFREELTRPLHGRLCSSSASEVWDGSFFRLQKRWGQHLLTNLCVLDAIVRHATIRLGDAVLEVGPGPDNLTVRLLASPVDSVAAIEIHPRMATAVAVRARDLGLAHKLTVLPARPPTP</sequence>
<reference evidence="9" key="1">
    <citation type="submission" date="2015-12" db="EMBL/GenBank/DDBJ databases">
        <title>Update maize B73 reference genome by single molecule sequencing technologies.</title>
        <authorList>
            <consortium name="Maize Genome Sequencing Project"/>
            <person name="Ware D."/>
        </authorList>
    </citation>
    <scope>NUCLEOTIDE SEQUENCE [LARGE SCALE GENOMIC DNA]</scope>
    <source>
        <strain evidence="9">cv. B73</strain>
    </source>
</reference>
<feature type="domain" description="KNOX2" evidence="7">
    <location>
        <begin position="10"/>
        <end position="48"/>
    </location>
</feature>
<comment type="caution">
    <text evidence="5">Lacks conserved residue(s) required for the propagation of feature annotation.</text>
</comment>
<dbReference type="GO" id="GO:0000179">
    <property type="term" value="F:rRNA (adenine-N6,N6-)-dimethyltransferase activity"/>
    <property type="evidence" value="ECO:0007669"/>
    <property type="project" value="UniProtKB-UniRule"/>
</dbReference>
<dbReference type="InterPro" id="IPR029063">
    <property type="entry name" value="SAM-dependent_MTases_sf"/>
</dbReference>
<dbReference type="EC" id="2.1.1.-" evidence="6"/>
<dbReference type="Pfam" id="PF00398">
    <property type="entry name" value="RrnaAD"/>
    <property type="match status" value="1"/>
</dbReference>
<dbReference type="GO" id="GO:0003677">
    <property type="term" value="F:DNA binding"/>
    <property type="evidence" value="ECO:0007669"/>
    <property type="project" value="InterPro"/>
</dbReference>
<evidence type="ECO:0000256" key="4">
    <source>
        <dbReference type="ARBA" id="ARBA00022884"/>
    </source>
</evidence>
<feature type="binding site" evidence="5">
    <location>
        <position position="71"/>
    </location>
    <ligand>
        <name>S-adenosyl-L-methionine</name>
        <dbReference type="ChEBI" id="CHEBI:59789"/>
    </ligand>
</feature>
<keyword evidence="1 5" id="KW-0489">Methyltransferase</keyword>
<keyword evidence="9" id="KW-1185">Reference proteome</keyword>
<keyword evidence="6" id="KW-0698">rRNA processing</keyword>
<evidence type="ECO:0000313" key="9">
    <source>
        <dbReference type="Proteomes" id="UP000007305"/>
    </source>
</evidence>
<comment type="similarity">
    <text evidence="5 6">Belongs to the class I-like SAM-binding methyltransferase superfamily. rRNA adenine N(6)-methyltransferase family.</text>
</comment>
<evidence type="ECO:0000259" key="7">
    <source>
        <dbReference type="SMART" id="SM01256"/>
    </source>
</evidence>
<evidence type="ECO:0000256" key="3">
    <source>
        <dbReference type="ARBA" id="ARBA00022691"/>
    </source>
</evidence>
<feature type="binding site" evidence="5">
    <location>
        <position position="118"/>
    </location>
    <ligand>
        <name>S-adenosyl-L-methionine</name>
        <dbReference type="ChEBI" id="CHEBI:59789"/>
    </ligand>
</feature>
<proteinExistence type="inferred from homology"/>
<feature type="binding site" evidence="5">
    <location>
        <position position="96"/>
    </location>
    <ligand>
        <name>S-adenosyl-L-methionine</name>
        <dbReference type="ChEBI" id="CHEBI:59789"/>
    </ligand>
</feature>
<evidence type="ECO:0000256" key="2">
    <source>
        <dbReference type="ARBA" id="ARBA00022679"/>
    </source>
</evidence>
<protein>
    <recommendedName>
        <fullName evidence="6">rRNA adenine N(6)-methyltransferase</fullName>
        <ecNumber evidence="6">2.1.1.-</ecNumber>
    </recommendedName>
</protein>
<dbReference type="SUPFAM" id="SSF53335">
    <property type="entry name" value="S-adenosyl-L-methionine-dependent methyltransferases"/>
    <property type="match status" value="1"/>
</dbReference>
<dbReference type="PANTHER" id="PTHR11727">
    <property type="entry name" value="DIMETHYLADENOSINE TRANSFERASE"/>
    <property type="match status" value="1"/>
</dbReference>
<feature type="binding site" evidence="5">
    <location>
        <position position="69"/>
    </location>
    <ligand>
        <name>S-adenosyl-L-methionine</name>
        <dbReference type="ChEBI" id="CHEBI:59789"/>
    </ligand>
</feature>
<dbReference type="AlphaFoldDB" id="A0A804QGF2"/>
<dbReference type="Gramene" id="Zm00001eb322410_T001">
    <property type="protein sequence ID" value="Zm00001eb322410_P001"/>
    <property type="gene ID" value="Zm00001eb322410"/>
</dbReference>
<dbReference type="InterPro" id="IPR001737">
    <property type="entry name" value="KsgA/Erm"/>
</dbReference>
<dbReference type="InParanoid" id="A0A804QGF2"/>
<dbReference type="PROSITE" id="PS51689">
    <property type="entry name" value="SAM_RNA_A_N6_MT"/>
    <property type="match status" value="1"/>
</dbReference>
<evidence type="ECO:0000313" key="8">
    <source>
        <dbReference type="EnsemblPlants" id="Zm00001eb322410_P001"/>
    </source>
</evidence>
<reference evidence="8" key="2">
    <citation type="submission" date="2019-07" db="EMBL/GenBank/DDBJ databases">
        <authorList>
            <person name="Seetharam A."/>
            <person name="Woodhouse M."/>
            <person name="Cannon E."/>
        </authorList>
    </citation>
    <scope>NUCLEOTIDE SEQUENCE [LARGE SCALE GENOMIC DNA]</scope>
    <source>
        <strain evidence="8">cv. B73</strain>
    </source>
</reference>
<keyword evidence="2 5" id="KW-0808">Transferase</keyword>
<dbReference type="Pfam" id="PF03791">
    <property type="entry name" value="KNOX2"/>
    <property type="match status" value="1"/>
</dbReference>
<dbReference type="EnsemblPlants" id="Zm00001eb322410_T001">
    <property type="protein sequence ID" value="Zm00001eb322410_P001"/>
    <property type="gene ID" value="Zm00001eb322410"/>
</dbReference>